<keyword evidence="2" id="KW-1133">Transmembrane helix</keyword>
<gene>
    <name evidence="3" type="ORF">GE061_017787</name>
</gene>
<proteinExistence type="predicted"/>
<dbReference type="EMBL" id="WIXP02000008">
    <property type="protein sequence ID" value="KAF6206553.1"/>
    <property type="molecule type" value="Genomic_DNA"/>
</dbReference>
<feature type="compositionally biased region" description="Basic residues" evidence="1">
    <location>
        <begin position="99"/>
        <end position="110"/>
    </location>
</feature>
<accession>A0A8S9XC57</accession>
<reference evidence="3" key="1">
    <citation type="journal article" date="2021" name="Mol. Ecol. Resour.">
        <title>Apolygus lucorum genome provides insights into omnivorousness and mesophyll feeding.</title>
        <authorList>
            <person name="Liu Y."/>
            <person name="Liu H."/>
            <person name="Wang H."/>
            <person name="Huang T."/>
            <person name="Liu B."/>
            <person name="Yang B."/>
            <person name="Yin L."/>
            <person name="Li B."/>
            <person name="Zhang Y."/>
            <person name="Zhang S."/>
            <person name="Jiang F."/>
            <person name="Zhang X."/>
            <person name="Ren Y."/>
            <person name="Wang B."/>
            <person name="Wang S."/>
            <person name="Lu Y."/>
            <person name="Wu K."/>
            <person name="Fan W."/>
            <person name="Wang G."/>
        </authorList>
    </citation>
    <scope>NUCLEOTIDE SEQUENCE</scope>
    <source>
        <strain evidence="3">12Hb</strain>
    </source>
</reference>
<feature type="region of interest" description="Disordered" evidence="1">
    <location>
        <begin position="80"/>
        <end position="110"/>
    </location>
</feature>
<dbReference type="Proteomes" id="UP000466442">
    <property type="component" value="Unassembled WGS sequence"/>
</dbReference>
<organism evidence="3 4">
    <name type="scientific">Apolygus lucorum</name>
    <name type="common">Small green plant bug</name>
    <name type="synonym">Lygocoris lucorum</name>
    <dbReference type="NCBI Taxonomy" id="248454"/>
    <lineage>
        <taxon>Eukaryota</taxon>
        <taxon>Metazoa</taxon>
        <taxon>Ecdysozoa</taxon>
        <taxon>Arthropoda</taxon>
        <taxon>Hexapoda</taxon>
        <taxon>Insecta</taxon>
        <taxon>Pterygota</taxon>
        <taxon>Neoptera</taxon>
        <taxon>Paraneoptera</taxon>
        <taxon>Hemiptera</taxon>
        <taxon>Heteroptera</taxon>
        <taxon>Panheteroptera</taxon>
        <taxon>Cimicomorpha</taxon>
        <taxon>Miridae</taxon>
        <taxon>Mirini</taxon>
        <taxon>Apolygus</taxon>
    </lineage>
</organism>
<comment type="caution">
    <text evidence="3">The sequence shown here is derived from an EMBL/GenBank/DDBJ whole genome shotgun (WGS) entry which is preliminary data.</text>
</comment>
<evidence type="ECO:0000256" key="1">
    <source>
        <dbReference type="SAM" id="MobiDB-lite"/>
    </source>
</evidence>
<keyword evidence="2" id="KW-0472">Membrane</keyword>
<keyword evidence="4" id="KW-1185">Reference proteome</keyword>
<evidence type="ECO:0000313" key="4">
    <source>
        <dbReference type="Proteomes" id="UP000466442"/>
    </source>
</evidence>
<sequence length="137" mass="15397">MFFVTNDPCDVNYSSFSSILWATMKVAIVLAFVSTLAAFTAAAPAIPIDQPVQLVVVTTKALKALGVHFPHQHRMEVTSDEMSSLNSPVDSNPSQKNQWPHHKIRHSRGRHRVFKCPQGMKKDSHGKCRRIFGHSRF</sequence>
<evidence type="ECO:0000313" key="3">
    <source>
        <dbReference type="EMBL" id="KAF6206553.1"/>
    </source>
</evidence>
<feature type="compositionally biased region" description="Polar residues" evidence="1">
    <location>
        <begin position="80"/>
        <end position="98"/>
    </location>
</feature>
<keyword evidence="2" id="KW-0812">Transmembrane</keyword>
<name>A0A8S9XC57_APOLU</name>
<evidence type="ECO:0000256" key="2">
    <source>
        <dbReference type="SAM" id="Phobius"/>
    </source>
</evidence>
<protein>
    <submittedName>
        <fullName evidence="3">Uncharacterized protein</fullName>
    </submittedName>
</protein>
<feature type="transmembrane region" description="Helical" evidence="2">
    <location>
        <begin position="20"/>
        <end position="43"/>
    </location>
</feature>
<dbReference type="AlphaFoldDB" id="A0A8S9XC57"/>